<dbReference type="SMART" id="SM00091">
    <property type="entry name" value="PAS"/>
    <property type="match status" value="3"/>
</dbReference>
<feature type="domain" description="PAC" evidence="7">
    <location>
        <begin position="373"/>
        <end position="425"/>
    </location>
</feature>
<dbReference type="InterPro" id="IPR001610">
    <property type="entry name" value="PAC"/>
</dbReference>
<comment type="caution">
    <text evidence="9">The sequence shown here is derived from an EMBL/GenBank/DDBJ whole genome shotgun (WGS) entry which is preliminary data.</text>
</comment>
<keyword evidence="5 6" id="KW-0472">Membrane</keyword>
<dbReference type="InterPro" id="IPR052155">
    <property type="entry name" value="Biofilm_reg_signaling"/>
</dbReference>
<dbReference type="Gene3D" id="3.30.70.270">
    <property type="match status" value="1"/>
</dbReference>
<dbReference type="Pfam" id="PF00990">
    <property type="entry name" value="GGDEF"/>
    <property type="match status" value="1"/>
</dbReference>
<evidence type="ECO:0000256" key="1">
    <source>
        <dbReference type="ARBA" id="ARBA00004651"/>
    </source>
</evidence>
<evidence type="ECO:0000256" key="4">
    <source>
        <dbReference type="ARBA" id="ARBA00022989"/>
    </source>
</evidence>
<feature type="domain" description="PAC" evidence="7">
    <location>
        <begin position="642"/>
        <end position="694"/>
    </location>
</feature>
<dbReference type="InterPro" id="IPR043128">
    <property type="entry name" value="Rev_trsase/Diguanyl_cyclase"/>
</dbReference>
<dbReference type="CDD" id="cd00130">
    <property type="entry name" value="PAS"/>
    <property type="match status" value="2"/>
</dbReference>
<dbReference type="SUPFAM" id="SSF55785">
    <property type="entry name" value="PYP-like sensor domain (PAS domain)"/>
    <property type="match status" value="3"/>
</dbReference>
<dbReference type="CDD" id="cd01949">
    <property type="entry name" value="GGDEF"/>
    <property type="match status" value="1"/>
</dbReference>
<evidence type="ECO:0000256" key="3">
    <source>
        <dbReference type="ARBA" id="ARBA00022692"/>
    </source>
</evidence>
<dbReference type="Gene3D" id="3.30.450.20">
    <property type="entry name" value="PAS domain"/>
    <property type="match status" value="3"/>
</dbReference>
<keyword evidence="3 6" id="KW-0812">Transmembrane</keyword>
<dbReference type="InterPro" id="IPR000160">
    <property type="entry name" value="GGDEF_dom"/>
</dbReference>
<proteinExistence type="predicted"/>
<dbReference type="PROSITE" id="PS50887">
    <property type="entry name" value="GGDEF"/>
    <property type="match status" value="1"/>
</dbReference>
<protein>
    <recommendedName>
        <fullName evidence="11">PAS domain S-box-containing protein/diguanylate cyclase (GGDEF)-like protein</fullName>
    </recommendedName>
</protein>
<organism evidence="9 10">
    <name type="scientific">Kineosporia mesophila</name>
    <dbReference type="NCBI Taxonomy" id="566012"/>
    <lineage>
        <taxon>Bacteria</taxon>
        <taxon>Bacillati</taxon>
        <taxon>Actinomycetota</taxon>
        <taxon>Actinomycetes</taxon>
        <taxon>Kineosporiales</taxon>
        <taxon>Kineosporiaceae</taxon>
        <taxon>Kineosporia</taxon>
    </lineage>
</organism>
<accession>A0ABP6ZLB5</accession>
<dbReference type="SUPFAM" id="SSF55073">
    <property type="entry name" value="Nucleotide cyclase"/>
    <property type="match status" value="1"/>
</dbReference>
<dbReference type="NCBIfam" id="TIGR00254">
    <property type="entry name" value="GGDEF"/>
    <property type="match status" value="1"/>
</dbReference>
<evidence type="ECO:0000256" key="6">
    <source>
        <dbReference type="SAM" id="Phobius"/>
    </source>
</evidence>
<dbReference type="InterPro" id="IPR000700">
    <property type="entry name" value="PAS-assoc_C"/>
</dbReference>
<evidence type="ECO:0000256" key="2">
    <source>
        <dbReference type="ARBA" id="ARBA00022475"/>
    </source>
</evidence>
<dbReference type="InterPro" id="IPR035965">
    <property type="entry name" value="PAS-like_dom_sf"/>
</dbReference>
<dbReference type="InterPro" id="IPR029787">
    <property type="entry name" value="Nucleotide_cyclase"/>
</dbReference>
<dbReference type="Pfam" id="PF05231">
    <property type="entry name" value="MASE1"/>
    <property type="match status" value="1"/>
</dbReference>
<keyword evidence="10" id="KW-1185">Reference proteome</keyword>
<dbReference type="PROSITE" id="PS50113">
    <property type="entry name" value="PAC"/>
    <property type="match status" value="2"/>
</dbReference>
<dbReference type="Gene3D" id="2.10.70.100">
    <property type="match status" value="1"/>
</dbReference>
<dbReference type="SMART" id="SM00086">
    <property type="entry name" value="PAC"/>
    <property type="match status" value="3"/>
</dbReference>
<dbReference type="PANTHER" id="PTHR44757:SF2">
    <property type="entry name" value="BIOFILM ARCHITECTURE MAINTENANCE PROTEIN MBAA"/>
    <property type="match status" value="1"/>
</dbReference>
<reference evidence="10" key="1">
    <citation type="journal article" date="2019" name="Int. J. Syst. Evol. Microbiol.">
        <title>The Global Catalogue of Microorganisms (GCM) 10K type strain sequencing project: providing services to taxonomists for standard genome sequencing and annotation.</title>
        <authorList>
            <consortium name="The Broad Institute Genomics Platform"/>
            <consortium name="The Broad Institute Genome Sequencing Center for Infectious Disease"/>
            <person name="Wu L."/>
            <person name="Ma J."/>
        </authorList>
    </citation>
    <scope>NUCLEOTIDE SEQUENCE [LARGE SCALE GENOMIC DNA]</scope>
    <source>
        <strain evidence="10">JCM 16902</strain>
    </source>
</reference>
<dbReference type="InterPro" id="IPR013655">
    <property type="entry name" value="PAS_fold_3"/>
</dbReference>
<dbReference type="Pfam" id="PF08447">
    <property type="entry name" value="PAS_3"/>
    <property type="match status" value="1"/>
</dbReference>
<evidence type="ECO:0008006" key="11">
    <source>
        <dbReference type="Google" id="ProtNLM"/>
    </source>
</evidence>
<evidence type="ECO:0000313" key="9">
    <source>
        <dbReference type="EMBL" id="GAA3612605.1"/>
    </source>
</evidence>
<dbReference type="NCBIfam" id="TIGR00229">
    <property type="entry name" value="sensory_box"/>
    <property type="match status" value="1"/>
</dbReference>
<evidence type="ECO:0000256" key="5">
    <source>
        <dbReference type="ARBA" id="ARBA00023136"/>
    </source>
</evidence>
<dbReference type="RefSeq" id="WP_231482055.1">
    <property type="nucleotide sequence ID" value="NZ_BAAAZO010000004.1"/>
</dbReference>
<feature type="transmembrane region" description="Helical" evidence="6">
    <location>
        <begin position="116"/>
        <end position="136"/>
    </location>
</feature>
<feature type="transmembrane region" description="Helical" evidence="6">
    <location>
        <begin position="189"/>
        <end position="222"/>
    </location>
</feature>
<feature type="transmembrane region" description="Helical" evidence="6">
    <location>
        <begin position="264"/>
        <end position="284"/>
    </location>
</feature>
<comment type="subcellular location">
    <subcellularLocation>
        <location evidence="1">Cell membrane</location>
        <topology evidence="1">Multi-pass membrane protein</topology>
    </subcellularLocation>
</comment>
<dbReference type="Pfam" id="PF13426">
    <property type="entry name" value="PAS_9"/>
    <property type="match status" value="1"/>
</dbReference>
<dbReference type="InterPro" id="IPR007895">
    <property type="entry name" value="MASE1"/>
</dbReference>
<dbReference type="SMART" id="SM00267">
    <property type="entry name" value="GGDEF"/>
    <property type="match status" value="1"/>
</dbReference>
<feature type="transmembrane region" description="Helical" evidence="6">
    <location>
        <begin position="82"/>
        <end position="104"/>
    </location>
</feature>
<name>A0ABP6ZLB5_9ACTN</name>
<keyword evidence="4 6" id="KW-1133">Transmembrane helix</keyword>
<sequence length="857" mass="91041">MTAGREVRRLVACFALSLALTELGLHLLRDQDLHTSVWWPLAGAGLALMARLPPRSWPAAVIGIAVGQFAGNLTYGYDIAACVGMAVTTTTELLAVTVLLRIALPGGAHLNSPRLAARFSFCVVVSVALGSTLFSISQTLSGGGQFAGLWGGYFCTHALGMMLLSPAFLVSTTGEVWSKLRDGRTNAEWLAQLVAVSAVGAAVFVAHQRLIASVVCALPLLWGGLRLGALRSMVSLQVLGLLATIGTLHGGGPFGNEPGLHRTYSIQITLSSLTLLLLFVVVAARSKNDALRLSEDRASALVKAEEMTGTGSAVLDVQTGGVTWTLGLYRQLGLDPAQVAPDTGLYLAAIHPDDRERALRVVQELSTDGRAREGREYRLVRPDGSQLLVVGRNEAETDSSGRVVRLHTTVHDITGIRETELARDRSDSDLAAVMGALTETAILGISASTGLITRFNRGAEKILGRVAPEVVGKMRSSAFLTPEAWQAAVARFGTDDPAVVFEAMSRRHEGSASHQTVCVRGDGTRFPGHFSLTPHTAPDGTAEFIAVLTDLSEALRTRAELEESEDRFRLAFDGAPLAMVIVGLDPADPGLVLQTNPALCAFTRQTPEDLLGTHYMDLLEEPYASGAAVNLQRLLTGEIDSVQGDRKFLRPGGGELWGHMSTAAVRPADGRPPYLIIMIEDITARRELTERLRHEASHDGLTGLPNRSTLRRRLDRALSEPGRAGDVAVLYIDLDGFKAVNDTEGHGVGDELLMQVADRIAACVRSGDVVARIGGDEFAVLCPGVADVHTAIAIGHGVIATLAEQFDLNGTYARIGASVGVALSGHDDNGPALLDAADAAMYQAKRAGKGRVRVSPR</sequence>
<dbReference type="Proteomes" id="UP001501074">
    <property type="component" value="Unassembled WGS sequence"/>
</dbReference>
<gene>
    <name evidence="9" type="ORF">GCM10022223_30870</name>
</gene>
<evidence type="ECO:0000313" key="10">
    <source>
        <dbReference type="Proteomes" id="UP001501074"/>
    </source>
</evidence>
<dbReference type="PANTHER" id="PTHR44757">
    <property type="entry name" value="DIGUANYLATE CYCLASE DGCP"/>
    <property type="match status" value="1"/>
</dbReference>
<evidence type="ECO:0000259" key="8">
    <source>
        <dbReference type="PROSITE" id="PS50887"/>
    </source>
</evidence>
<dbReference type="InterPro" id="IPR000014">
    <property type="entry name" value="PAS"/>
</dbReference>
<feature type="transmembrane region" description="Helical" evidence="6">
    <location>
        <begin position="148"/>
        <end position="169"/>
    </location>
</feature>
<dbReference type="InterPro" id="IPR013767">
    <property type="entry name" value="PAS_fold"/>
</dbReference>
<feature type="transmembrane region" description="Helical" evidence="6">
    <location>
        <begin position="56"/>
        <end position="75"/>
    </location>
</feature>
<dbReference type="EMBL" id="BAAAZO010000004">
    <property type="protein sequence ID" value="GAA3612605.1"/>
    <property type="molecule type" value="Genomic_DNA"/>
</dbReference>
<feature type="transmembrane region" description="Helical" evidence="6">
    <location>
        <begin position="234"/>
        <end position="252"/>
    </location>
</feature>
<feature type="domain" description="GGDEF" evidence="8">
    <location>
        <begin position="725"/>
        <end position="857"/>
    </location>
</feature>
<evidence type="ECO:0000259" key="7">
    <source>
        <dbReference type="PROSITE" id="PS50113"/>
    </source>
</evidence>
<keyword evidence="2" id="KW-1003">Cell membrane</keyword>
<dbReference type="Pfam" id="PF00989">
    <property type="entry name" value="PAS"/>
    <property type="match status" value="1"/>
</dbReference>